<dbReference type="KEGG" id="sfer:NCTC12278_00680"/>
<dbReference type="AlphaFoldDB" id="A0A2X3VEY4"/>
<evidence type="ECO:0000313" key="2">
    <source>
        <dbReference type="Proteomes" id="UP000249495"/>
    </source>
</evidence>
<dbReference type="OrthoDB" id="1117222at2"/>
<dbReference type="PANTHER" id="PTHR41291">
    <property type="entry name" value="DNA ALKYLATION REPAIR PROTEIN"/>
    <property type="match status" value="1"/>
</dbReference>
<dbReference type="RefSeq" id="WP_018029541.1">
    <property type="nucleotide sequence ID" value="NZ_LS483343.1"/>
</dbReference>
<sequence>MTLKAILEDMQANQSPSVLKRYKKAGENQPYIGLMMGTINKLAKKYAQSPDLALPLWQTGILDAQLLAIQLFKPQELTKEEAIQLLDDRLSLQVLDKLADRVLAKTVYANQLKEDLFKTDSLVLQRLGWRLQTAAVAQKNLTSSEIEELIAQIERELKASPEILKWVMNQCLVEVAVRYDDYRQAIIGMTEELAVYKDMKVAKGCTSAYAPDWIAARVKK</sequence>
<proteinExistence type="predicted"/>
<dbReference type="Proteomes" id="UP000249495">
    <property type="component" value="Chromosome 1"/>
</dbReference>
<reference evidence="1 2" key="1">
    <citation type="submission" date="2018-06" db="EMBL/GenBank/DDBJ databases">
        <authorList>
            <consortium name="Pathogen Informatics"/>
            <person name="Doyle S."/>
        </authorList>
    </citation>
    <scope>NUCLEOTIDE SEQUENCE [LARGE SCALE GENOMIC DNA]</scope>
    <source>
        <strain evidence="1 2">NCTC12278</strain>
    </source>
</reference>
<name>A0A2X3VEY4_9STRE</name>
<dbReference type="PANTHER" id="PTHR41291:SF1">
    <property type="entry name" value="DNA ALKYLATION REPAIR PROTEIN"/>
    <property type="match status" value="1"/>
</dbReference>
<accession>A0A2X3VEY4</accession>
<organism evidence="1 2">
    <name type="scientific">Streptococcus ferus</name>
    <dbReference type="NCBI Taxonomy" id="1345"/>
    <lineage>
        <taxon>Bacteria</taxon>
        <taxon>Bacillati</taxon>
        <taxon>Bacillota</taxon>
        <taxon>Bacilli</taxon>
        <taxon>Lactobacillales</taxon>
        <taxon>Streptococcaceae</taxon>
        <taxon>Streptococcus</taxon>
    </lineage>
</organism>
<dbReference type="Pfam" id="PF08713">
    <property type="entry name" value="DNA_alkylation"/>
    <property type="match status" value="1"/>
</dbReference>
<dbReference type="InterPro" id="IPR014825">
    <property type="entry name" value="DNA_alkylation"/>
</dbReference>
<dbReference type="EMBL" id="LS483343">
    <property type="protein sequence ID" value="SQF40004.1"/>
    <property type="molecule type" value="Genomic_DNA"/>
</dbReference>
<keyword evidence="2" id="KW-1185">Reference proteome</keyword>
<dbReference type="STRING" id="1123303.GCA_000372425_00212"/>
<dbReference type="SUPFAM" id="SSF48371">
    <property type="entry name" value="ARM repeat"/>
    <property type="match status" value="1"/>
</dbReference>
<gene>
    <name evidence="1" type="ORF">NCTC12278_00680</name>
</gene>
<evidence type="ECO:0000313" key="1">
    <source>
        <dbReference type="EMBL" id="SQF40004.1"/>
    </source>
</evidence>
<dbReference type="InterPro" id="IPR016024">
    <property type="entry name" value="ARM-type_fold"/>
</dbReference>
<protein>
    <submittedName>
        <fullName evidence="1">DNA alkylation repair enzyme</fullName>
    </submittedName>
</protein>
<dbReference type="Gene3D" id="1.25.10.90">
    <property type="match status" value="1"/>
</dbReference>